<accession>A0A0F9JHN1</accession>
<organism evidence="4">
    <name type="scientific">marine sediment metagenome</name>
    <dbReference type="NCBI Taxonomy" id="412755"/>
    <lineage>
        <taxon>unclassified sequences</taxon>
        <taxon>metagenomes</taxon>
        <taxon>ecological metagenomes</taxon>
    </lineage>
</organism>
<evidence type="ECO:0000256" key="1">
    <source>
        <dbReference type="ARBA" id="ARBA00022614"/>
    </source>
</evidence>
<evidence type="ECO:0000313" key="4">
    <source>
        <dbReference type="EMBL" id="KKM69103.1"/>
    </source>
</evidence>
<dbReference type="PROSITE" id="PS51450">
    <property type="entry name" value="LRR"/>
    <property type="match status" value="2"/>
</dbReference>
<dbReference type="GO" id="GO:0005737">
    <property type="term" value="C:cytoplasm"/>
    <property type="evidence" value="ECO:0007669"/>
    <property type="project" value="TreeGrafter"/>
</dbReference>
<dbReference type="InterPro" id="IPR001611">
    <property type="entry name" value="Leu-rich_rpt"/>
</dbReference>
<feature type="non-terminal residue" evidence="4">
    <location>
        <position position="378"/>
    </location>
</feature>
<feature type="domain" description="Disease resistance R13L4/SHOC-2-like LRR" evidence="3">
    <location>
        <begin position="228"/>
        <end position="309"/>
    </location>
</feature>
<gene>
    <name evidence="4" type="ORF">LCGC14_1454190</name>
</gene>
<dbReference type="PANTHER" id="PTHR48051">
    <property type="match status" value="1"/>
</dbReference>
<reference evidence="4" key="1">
    <citation type="journal article" date="2015" name="Nature">
        <title>Complex archaea that bridge the gap between prokaryotes and eukaryotes.</title>
        <authorList>
            <person name="Spang A."/>
            <person name="Saw J.H."/>
            <person name="Jorgensen S.L."/>
            <person name="Zaremba-Niedzwiedzka K."/>
            <person name="Martijn J."/>
            <person name="Lind A.E."/>
            <person name="van Eijk R."/>
            <person name="Schleper C."/>
            <person name="Guy L."/>
            <person name="Ettema T.J."/>
        </authorList>
    </citation>
    <scope>NUCLEOTIDE SEQUENCE</scope>
</reference>
<keyword evidence="1" id="KW-0433">Leucine-rich repeat</keyword>
<dbReference type="SUPFAM" id="SSF52058">
    <property type="entry name" value="L domain-like"/>
    <property type="match status" value="1"/>
</dbReference>
<dbReference type="InterPro" id="IPR032675">
    <property type="entry name" value="LRR_dom_sf"/>
</dbReference>
<dbReference type="Pfam" id="PF23598">
    <property type="entry name" value="LRR_14"/>
    <property type="match status" value="1"/>
</dbReference>
<dbReference type="SMART" id="SM00369">
    <property type="entry name" value="LRR_TYP"/>
    <property type="match status" value="4"/>
</dbReference>
<proteinExistence type="predicted"/>
<evidence type="ECO:0000259" key="3">
    <source>
        <dbReference type="Pfam" id="PF23598"/>
    </source>
</evidence>
<dbReference type="InterPro" id="IPR003591">
    <property type="entry name" value="Leu-rich_rpt_typical-subtyp"/>
</dbReference>
<dbReference type="EMBL" id="LAZR01010049">
    <property type="protein sequence ID" value="KKM69103.1"/>
    <property type="molecule type" value="Genomic_DNA"/>
</dbReference>
<sequence>MEEFKVNNYITLRLERDVSNQYETNIYVNGELFKQCKVLLLEIPTNQVDSLNDIDSIDEAAELLDKILEHENNEEDVIEIPPETEFWGHCSNLQVWAENNYDTRLLRSNLSFPLLKKLTEVGDPLANGVFKEEIIRRLDSGYPNVIKYLIEEKYINYLNREDVLSSLLKPEEVNIILELENIPGTKFKIEETLERIPEGRNSITIKDKGVIRLQMSGQNLKEPPFILTKFKALKYLFISAFDFEKIPDWIGNFEHLESLDISSCELQSIPEAIGKLKSLKKLNLFNNYLITLPEFIGELTNLVELNCRMCRLESLPESIGNLKQLRILNLTDNELRKLPLSIINLRNLESIYISGNRFMKLPEILLILPKIKEIDINK</sequence>
<comment type="caution">
    <text evidence="4">The sequence shown here is derived from an EMBL/GenBank/DDBJ whole genome shotgun (WGS) entry which is preliminary data.</text>
</comment>
<dbReference type="SMART" id="SM00364">
    <property type="entry name" value="LRR_BAC"/>
    <property type="match status" value="4"/>
</dbReference>
<name>A0A0F9JHN1_9ZZZZ</name>
<dbReference type="InterPro" id="IPR055414">
    <property type="entry name" value="LRR_R13L4/SHOC2-like"/>
</dbReference>
<evidence type="ECO:0000256" key="2">
    <source>
        <dbReference type="ARBA" id="ARBA00022737"/>
    </source>
</evidence>
<dbReference type="AlphaFoldDB" id="A0A0F9JHN1"/>
<dbReference type="InterPro" id="IPR050216">
    <property type="entry name" value="LRR_domain-containing"/>
</dbReference>
<protein>
    <recommendedName>
        <fullName evidence="3">Disease resistance R13L4/SHOC-2-like LRR domain-containing protein</fullName>
    </recommendedName>
</protein>
<keyword evidence="2" id="KW-0677">Repeat</keyword>
<dbReference type="Gene3D" id="3.80.10.10">
    <property type="entry name" value="Ribonuclease Inhibitor"/>
    <property type="match status" value="1"/>
</dbReference>
<dbReference type="PANTHER" id="PTHR48051:SF45">
    <property type="entry name" value="LEUCINE-RICH REPEAT PROTEIN SHOC-2-LIKE"/>
    <property type="match status" value="1"/>
</dbReference>